<feature type="DNA-binding region" description="H-T-H motif" evidence="4">
    <location>
        <begin position="36"/>
        <end position="55"/>
    </location>
</feature>
<evidence type="ECO:0000256" key="1">
    <source>
        <dbReference type="ARBA" id="ARBA00023015"/>
    </source>
</evidence>
<accession>A0ABP5PTG4</accession>
<evidence type="ECO:0000313" key="8">
    <source>
        <dbReference type="Proteomes" id="UP001499843"/>
    </source>
</evidence>
<gene>
    <name evidence="7" type="ORF">GCM10009850_104620</name>
</gene>
<dbReference type="RefSeq" id="WP_344493352.1">
    <property type="nucleotide sequence ID" value="NZ_BAAAQX010000046.1"/>
</dbReference>
<dbReference type="InterPro" id="IPR023772">
    <property type="entry name" value="DNA-bd_HTH_TetR-type_CS"/>
</dbReference>
<dbReference type="Pfam" id="PF17754">
    <property type="entry name" value="TetR_C_14"/>
    <property type="match status" value="1"/>
</dbReference>
<dbReference type="Gene3D" id="1.10.357.10">
    <property type="entry name" value="Tetracycline Repressor, domain 2"/>
    <property type="match status" value="1"/>
</dbReference>
<evidence type="ECO:0000256" key="3">
    <source>
        <dbReference type="ARBA" id="ARBA00023163"/>
    </source>
</evidence>
<dbReference type="InterPro" id="IPR001647">
    <property type="entry name" value="HTH_TetR"/>
</dbReference>
<dbReference type="PROSITE" id="PS01081">
    <property type="entry name" value="HTH_TETR_1"/>
    <property type="match status" value="1"/>
</dbReference>
<reference evidence="8" key="1">
    <citation type="journal article" date="2019" name="Int. J. Syst. Evol. Microbiol.">
        <title>The Global Catalogue of Microorganisms (GCM) 10K type strain sequencing project: providing services to taxonomists for standard genome sequencing and annotation.</title>
        <authorList>
            <consortium name="The Broad Institute Genomics Platform"/>
            <consortium name="The Broad Institute Genome Sequencing Center for Infectious Disease"/>
            <person name="Wu L."/>
            <person name="Ma J."/>
        </authorList>
    </citation>
    <scope>NUCLEOTIDE SEQUENCE [LARGE SCALE GENOMIC DNA]</scope>
    <source>
        <strain evidence="8">JCM 16114</strain>
    </source>
</reference>
<protein>
    <submittedName>
        <fullName evidence="7">TetR/AcrR family transcriptional regulator</fullName>
    </submittedName>
</protein>
<evidence type="ECO:0000313" key="7">
    <source>
        <dbReference type="EMBL" id="GAA2214995.1"/>
    </source>
</evidence>
<keyword evidence="3" id="KW-0804">Transcription</keyword>
<keyword evidence="1" id="KW-0805">Transcription regulation</keyword>
<feature type="region of interest" description="Disordered" evidence="5">
    <location>
        <begin position="196"/>
        <end position="217"/>
    </location>
</feature>
<evidence type="ECO:0000256" key="4">
    <source>
        <dbReference type="PROSITE-ProRule" id="PRU00335"/>
    </source>
</evidence>
<dbReference type="PANTHER" id="PTHR30055:SF238">
    <property type="entry name" value="MYCOFACTOCIN BIOSYNTHESIS TRANSCRIPTIONAL REGULATOR MFTR-RELATED"/>
    <property type="match status" value="1"/>
</dbReference>
<keyword evidence="2 4" id="KW-0238">DNA-binding</keyword>
<evidence type="ECO:0000259" key="6">
    <source>
        <dbReference type="PROSITE" id="PS50977"/>
    </source>
</evidence>
<dbReference type="Pfam" id="PF00440">
    <property type="entry name" value="TetR_N"/>
    <property type="match status" value="1"/>
</dbReference>
<name>A0ABP5PTG4_9ACTN</name>
<proteinExistence type="predicted"/>
<comment type="caution">
    <text evidence="7">The sequence shown here is derived from an EMBL/GenBank/DDBJ whole genome shotgun (WGS) entry which is preliminary data.</text>
</comment>
<feature type="domain" description="HTH tetR-type" evidence="6">
    <location>
        <begin position="13"/>
        <end position="73"/>
    </location>
</feature>
<dbReference type="InterPro" id="IPR050109">
    <property type="entry name" value="HTH-type_TetR-like_transc_reg"/>
</dbReference>
<dbReference type="Proteomes" id="UP001499843">
    <property type="component" value="Unassembled WGS sequence"/>
</dbReference>
<dbReference type="InterPro" id="IPR009057">
    <property type="entry name" value="Homeodomain-like_sf"/>
</dbReference>
<dbReference type="SUPFAM" id="SSF46689">
    <property type="entry name" value="Homeodomain-like"/>
    <property type="match status" value="1"/>
</dbReference>
<evidence type="ECO:0000256" key="2">
    <source>
        <dbReference type="ARBA" id="ARBA00023125"/>
    </source>
</evidence>
<evidence type="ECO:0000256" key="5">
    <source>
        <dbReference type="SAM" id="MobiDB-lite"/>
    </source>
</evidence>
<dbReference type="Gene3D" id="1.10.10.60">
    <property type="entry name" value="Homeodomain-like"/>
    <property type="match status" value="1"/>
</dbReference>
<organism evidence="7 8">
    <name type="scientific">Nonomuraea monospora</name>
    <dbReference type="NCBI Taxonomy" id="568818"/>
    <lineage>
        <taxon>Bacteria</taxon>
        <taxon>Bacillati</taxon>
        <taxon>Actinomycetota</taxon>
        <taxon>Actinomycetes</taxon>
        <taxon>Streptosporangiales</taxon>
        <taxon>Streptosporangiaceae</taxon>
        <taxon>Nonomuraea</taxon>
    </lineage>
</organism>
<dbReference type="PROSITE" id="PS50977">
    <property type="entry name" value="HTH_TETR_2"/>
    <property type="match status" value="1"/>
</dbReference>
<sequence length="217" mass="23652">MGNTTGLRERKKAQTRQAVHEAALRLTVEHGLDNVTVEAIADAANISRRTFSNYFDGKEDALLYGDEQRLDTLVLRVREQPADRTAWQALRGALQSLYAETGGPDREWHQRARLAMNHPSLLARQLAGRVRLERSLSQAVAEREQPGGVGPEMVTAAFLSAMRIATQRWCADSETRSLHELTVLALDEIARPFEAWPSPCPSGGEGGPGGQGLGGSG</sequence>
<feature type="compositionally biased region" description="Gly residues" evidence="5">
    <location>
        <begin position="203"/>
        <end position="217"/>
    </location>
</feature>
<dbReference type="InterPro" id="IPR041347">
    <property type="entry name" value="MftR_C"/>
</dbReference>
<dbReference type="EMBL" id="BAAAQX010000046">
    <property type="protein sequence ID" value="GAA2214995.1"/>
    <property type="molecule type" value="Genomic_DNA"/>
</dbReference>
<keyword evidence="8" id="KW-1185">Reference proteome</keyword>
<dbReference type="PANTHER" id="PTHR30055">
    <property type="entry name" value="HTH-TYPE TRANSCRIPTIONAL REGULATOR RUTR"/>
    <property type="match status" value="1"/>
</dbReference>